<evidence type="ECO:0000313" key="2">
    <source>
        <dbReference type="Proteomes" id="UP000284706"/>
    </source>
</evidence>
<reference evidence="1 2" key="1">
    <citation type="journal article" date="2018" name="Evol. Lett.">
        <title>Horizontal gene cluster transfer increased hallucinogenic mushroom diversity.</title>
        <authorList>
            <person name="Reynolds H.T."/>
            <person name="Vijayakumar V."/>
            <person name="Gluck-Thaler E."/>
            <person name="Korotkin H.B."/>
            <person name="Matheny P.B."/>
            <person name="Slot J.C."/>
        </authorList>
    </citation>
    <scope>NUCLEOTIDE SEQUENCE [LARGE SCALE GENOMIC DNA]</scope>
    <source>
        <strain evidence="1 2">SRW20</strain>
    </source>
</reference>
<protein>
    <submittedName>
        <fullName evidence="1">Uncharacterized protein</fullName>
    </submittedName>
</protein>
<evidence type="ECO:0000313" key="1">
    <source>
        <dbReference type="EMBL" id="PPQ69962.1"/>
    </source>
</evidence>
<comment type="caution">
    <text evidence="1">The sequence shown here is derived from an EMBL/GenBank/DDBJ whole genome shotgun (WGS) entry which is preliminary data.</text>
</comment>
<gene>
    <name evidence="1" type="ORF">CVT26_013298</name>
</gene>
<accession>A0A409VUN5</accession>
<name>A0A409VUN5_9AGAR</name>
<dbReference type="EMBL" id="NHYE01005557">
    <property type="protein sequence ID" value="PPQ69962.1"/>
    <property type="molecule type" value="Genomic_DNA"/>
</dbReference>
<sequence length="118" mass="12935">MLTLDLPARFYLWLSIYVPRRLDYSVAYASTTPAHLMLAVSQPLVVEVTASVALEMVLVLLVVGKEVTDVELQRPSSFLMRAGAPLKSYQGDFATGNPRSWTKATLILRSCSGVVMSS</sequence>
<keyword evidence="2" id="KW-1185">Reference proteome</keyword>
<organism evidence="1 2">
    <name type="scientific">Gymnopilus dilepis</name>
    <dbReference type="NCBI Taxonomy" id="231916"/>
    <lineage>
        <taxon>Eukaryota</taxon>
        <taxon>Fungi</taxon>
        <taxon>Dikarya</taxon>
        <taxon>Basidiomycota</taxon>
        <taxon>Agaricomycotina</taxon>
        <taxon>Agaricomycetes</taxon>
        <taxon>Agaricomycetidae</taxon>
        <taxon>Agaricales</taxon>
        <taxon>Agaricineae</taxon>
        <taxon>Hymenogastraceae</taxon>
        <taxon>Gymnopilus</taxon>
    </lineage>
</organism>
<dbReference type="InParanoid" id="A0A409VUN5"/>
<dbReference type="Proteomes" id="UP000284706">
    <property type="component" value="Unassembled WGS sequence"/>
</dbReference>
<proteinExistence type="predicted"/>
<dbReference type="AlphaFoldDB" id="A0A409VUN5"/>